<comment type="caution">
    <text evidence="1">The sequence shown here is derived from an EMBL/GenBank/DDBJ whole genome shotgun (WGS) entry which is preliminary data.</text>
</comment>
<sequence>MTQIIMKKTREKKASYNTYMSSNNMIQAFIRLSISLASCIQKVNLTSSIVP</sequence>
<reference evidence="1" key="1">
    <citation type="journal article" date="2019" name="BMC Genomics">
        <title>A new reference genome for Sorghum bicolor reveals high levels of sequence similarity between sweet and grain genotypes: implications for the genetics of sugar metabolism.</title>
        <authorList>
            <person name="Cooper E.A."/>
            <person name="Brenton Z.W."/>
            <person name="Flinn B.S."/>
            <person name="Jenkins J."/>
            <person name="Shu S."/>
            <person name="Flowers D."/>
            <person name="Luo F."/>
            <person name="Wang Y."/>
            <person name="Xia P."/>
            <person name="Barry K."/>
            <person name="Daum C."/>
            <person name="Lipzen A."/>
            <person name="Yoshinaga Y."/>
            <person name="Schmutz J."/>
            <person name="Saski C."/>
            <person name="Vermerris W."/>
            <person name="Kresovich S."/>
        </authorList>
    </citation>
    <scope>NUCLEOTIDE SEQUENCE</scope>
</reference>
<accession>A0A921UWE8</accession>
<evidence type="ECO:0000313" key="1">
    <source>
        <dbReference type="EMBL" id="KAG0547374.1"/>
    </source>
</evidence>
<gene>
    <name evidence="1" type="ORF">BDA96_01G074400</name>
</gene>
<name>A0A921UWE8_SORBI</name>
<proteinExistence type="predicted"/>
<organism evidence="1 2">
    <name type="scientific">Sorghum bicolor</name>
    <name type="common">Sorghum</name>
    <name type="synonym">Sorghum vulgare</name>
    <dbReference type="NCBI Taxonomy" id="4558"/>
    <lineage>
        <taxon>Eukaryota</taxon>
        <taxon>Viridiplantae</taxon>
        <taxon>Streptophyta</taxon>
        <taxon>Embryophyta</taxon>
        <taxon>Tracheophyta</taxon>
        <taxon>Spermatophyta</taxon>
        <taxon>Magnoliopsida</taxon>
        <taxon>Liliopsida</taxon>
        <taxon>Poales</taxon>
        <taxon>Poaceae</taxon>
        <taxon>PACMAD clade</taxon>
        <taxon>Panicoideae</taxon>
        <taxon>Andropogonodae</taxon>
        <taxon>Andropogoneae</taxon>
        <taxon>Sorghinae</taxon>
        <taxon>Sorghum</taxon>
    </lineage>
</organism>
<dbReference type="Proteomes" id="UP000807115">
    <property type="component" value="Chromosome 1"/>
</dbReference>
<dbReference type="EMBL" id="CM027680">
    <property type="protein sequence ID" value="KAG0547374.1"/>
    <property type="molecule type" value="Genomic_DNA"/>
</dbReference>
<evidence type="ECO:0000313" key="2">
    <source>
        <dbReference type="Proteomes" id="UP000807115"/>
    </source>
</evidence>
<protein>
    <submittedName>
        <fullName evidence="1">Uncharacterized protein</fullName>
    </submittedName>
</protein>
<reference evidence="1" key="2">
    <citation type="submission" date="2020-10" db="EMBL/GenBank/DDBJ databases">
        <authorList>
            <person name="Cooper E.A."/>
            <person name="Brenton Z.W."/>
            <person name="Flinn B.S."/>
            <person name="Jenkins J."/>
            <person name="Shu S."/>
            <person name="Flowers D."/>
            <person name="Luo F."/>
            <person name="Wang Y."/>
            <person name="Xia P."/>
            <person name="Barry K."/>
            <person name="Daum C."/>
            <person name="Lipzen A."/>
            <person name="Yoshinaga Y."/>
            <person name="Schmutz J."/>
            <person name="Saski C."/>
            <person name="Vermerris W."/>
            <person name="Kresovich S."/>
        </authorList>
    </citation>
    <scope>NUCLEOTIDE SEQUENCE</scope>
</reference>
<dbReference type="AlphaFoldDB" id="A0A921UWE8"/>